<evidence type="ECO:0000256" key="3">
    <source>
        <dbReference type="ARBA" id="ARBA00006850"/>
    </source>
</evidence>
<evidence type="ECO:0000256" key="1">
    <source>
        <dbReference type="ARBA" id="ARBA00004123"/>
    </source>
</evidence>
<keyword evidence="8 12" id="KW-0508">mRNA splicing</keyword>
<evidence type="ECO:0000256" key="8">
    <source>
        <dbReference type="ARBA" id="ARBA00023187"/>
    </source>
</evidence>
<dbReference type="GO" id="GO:0005687">
    <property type="term" value="C:U4 snRNP"/>
    <property type="evidence" value="ECO:0007669"/>
    <property type="project" value="UniProtKB-UniRule"/>
</dbReference>
<comment type="similarity">
    <text evidence="3 12">Belongs to the snRNP Sm proteins family.</text>
</comment>
<dbReference type="GO" id="GO:0005686">
    <property type="term" value="C:U2 snRNP"/>
    <property type="evidence" value="ECO:0007669"/>
    <property type="project" value="UniProtKB-UniRule"/>
</dbReference>
<feature type="domain" description="Sm" evidence="13">
    <location>
        <begin position="12"/>
        <end position="86"/>
    </location>
</feature>
<evidence type="ECO:0000313" key="14">
    <source>
        <dbReference type="EMBL" id="GMH47186.1"/>
    </source>
</evidence>
<keyword evidence="9 12" id="KW-0539">Nucleus</keyword>
<evidence type="ECO:0000256" key="9">
    <source>
        <dbReference type="ARBA" id="ARBA00023242"/>
    </source>
</evidence>
<evidence type="ECO:0000259" key="13">
    <source>
        <dbReference type="PROSITE" id="PS52002"/>
    </source>
</evidence>
<accession>A0A9W6Z7N1</accession>
<dbReference type="AlphaFoldDB" id="A0A9W6Z7N1"/>
<evidence type="ECO:0000256" key="7">
    <source>
        <dbReference type="ARBA" id="ARBA00022884"/>
    </source>
</evidence>
<reference evidence="14" key="1">
    <citation type="submission" date="2022-07" db="EMBL/GenBank/DDBJ databases">
        <title>Genome analysis of Parmales, a sister group of diatoms, reveals the evolutionary specialization of diatoms from phago-mixotrophs to photoautotrophs.</title>
        <authorList>
            <person name="Ban H."/>
            <person name="Sato S."/>
            <person name="Yoshikawa S."/>
            <person name="Kazumasa Y."/>
            <person name="Nakamura Y."/>
            <person name="Ichinomiya M."/>
            <person name="Saitoh K."/>
            <person name="Sato N."/>
            <person name="Blanc-Mathieu R."/>
            <person name="Endo H."/>
            <person name="Kuwata A."/>
            <person name="Ogata H."/>
        </authorList>
    </citation>
    <scope>NUCLEOTIDE SEQUENCE</scope>
</reference>
<name>A0A9W6Z7N1_9STRA</name>
<dbReference type="InterPro" id="IPR010920">
    <property type="entry name" value="LSM_dom_sf"/>
</dbReference>
<dbReference type="PROSITE" id="PS52002">
    <property type="entry name" value="SM"/>
    <property type="match status" value="1"/>
</dbReference>
<dbReference type="GO" id="GO:0005685">
    <property type="term" value="C:U1 snRNP"/>
    <property type="evidence" value="ECO:0007669"/>
    <property type="project" value="UniProtKB-UniRule"/>
</dbReference>
<sequence length="86" mass="9895">MPKVKKVMTQPISLIFKFLQSKTRVTIWLYEDTSTRMEGQIVGFDEFMNVTLKDAVEIDVKKGEREELGTILLKGDTITLLMEAKK</sequence>
<keyword evidence="4" id="KW-0963">Cytoplasm</keyword>
<evidence type="ECO:0000256" key="10">
    <source>
        <dbReference type="ARBA" id="ARBA00023274"/>
    </source>
</evidence>
<dbReference type="InterPro" id="IPR001163">
    <property type="entry name" value="Sm_dom_euk/arc"/>
</dbReference>
<dbReference type="GO" id="GO:0005681">
    <property type="term" value="C:spliceosomal complex"/>
    <property type="evidence" value="ECO:0007669"/>
    <property type="project" value="UniProtKB-KW"/>
</dbReference>
<dbReference type="SUPFAM" id="SSF50182">
    <property type="entry name" value="Sm-like ribonucleoproteins"/>
    <property type="match status" value="1"/>
</dbReference>
<gene>
    <name evidence="14" type="ORF">TrRE_jg2689</name>
</gene>
<comment type="subcellular location">
    <subcellularLocation>
        <location evidence="2">Cytoplasm</location>
        <location evidence="2">Cytosol</location>
    </subcellularLocation>
    <subcellularLocation>
        <location evidence="1 12">Nucleus</location>
    </subcellularLocation>
</comment>
<dbReference type="CDD" id="cd01718">
    <property type="entry name" value="Sm_E"/>
    <property type="match status" value="1"/>
</dbReference>
<dbReference type="OrthoDB" id="25620at2759"/>
<dbReference type="InterPro" id="IPR047575">
    <property type="entry name" value="Sm"/>
</dbReference>
<comment type="function">
    <text evidence="11 12">Plays a role in pre-mRNA splicing as a core component of the spliceosomal U1, U2, U4 and U5 small nuclear ribonucleoproteins (snRNPs), the building blocks of the spliceosome.</text>
</comment>
<dbReference type="Proteomes" id="UP001165082">
    <property type="component" value="Unassembled WGS sequence"/>
</dbReference>
<dbReference type="GO" id="GO:0046540">
    <property type="term" value="C:U4/U6 x U5 tri-snRNP complex"/>
    <property type="evidence" value="ECO:0007669"/>
    <property type="project" value="UniProtKB-UniRule"/>
</dbReference>
<dbReference type="SMART" id="SM00651">
    <property type="entry name" value="Sm"/>
    <property type="match status" value="1"/>
</dbReference>
<proteinExistence type="inferred from homology"/>
<dbReference type="Gene3D" id="2.30.30.100">
    <property type="match status" value="1"/>
</dbReference>
<evidence type="ECO:0000256" key="5">
    <source>
        <dbReference type="ARBA" id="ARBA00022664"/>
    </source>
</evidence>
<evidence type="ECO:0000256" key="11">
    <source>
        <dbReference type="ARBA" id="ARBA00058057"/>
    </source>
</evidence>
<evidence type="ECO:0000256" key="6">
    <source>
        <dbReference type="ARBA" id="ARBA00022728"/>
    </source>
</evidence>
<dbReference type="InterPro" id="IPR027078">
    <property type="entry name" value="snRNP-E"/>
</dbReference>
<keyword evidence="5 12" id="KW-0507">mRNA processing</keyword>
<keyword evidence="15" id="KW-1185">Reference proteome</keyword>
<dbReference type="FunFam" id="2.30.30.100:FF:000013">
    <property type="entry name" value="Small nuclear ribonucleoprotein E"/>
    <property type="match status" value="1"/>
</dbReference>
<dbReference type="EMBL" id="BRXZ01001831">
    <property type="protein sequence ID" value="GMH47186.1"/>
    <property type="molecule type" value="Genomic_DNA"/>
</dbReference>
<evidence type="ECO:0000256" key="4">
    <source>
        <dbReference type="ARBA" id="ARBA00022490"/>
    </source>
</evidence>
<dbReference type="GO" id="GO:0005829">
    <property type="term" value="C:cytosol"/>
    <property type="evidence" value="ECO:0007669"/>
    <property type="project" value="UniProtKB-SubCell"/>
</dbReference>
<organism evidence="14 15">
    <name type="scientific">Triparma retinervis</name>
    <dbReference type="NCBI Taxonomy" id="2557542"/>
    <lineage>
        <taxon>Eukaryota</taxon>
        <taxon>Sar</taxon>
        <taxon>Stramenopiles</taxon>
        <taxon>Ochrophyta</taxon>
        <taxon>Bolidophyceae</taxon>
        <taxon>Parmales</taxon>
        <taxon>Triparmaceae</taxon>
        <taxon>Triparma</taxon>
    </lineage>
</organism>
<dbReference type="PANTHER" id="PTHR11193">
    <property type="entry name" value="SMALL NUCLEAR RIBONUCLEOPROTEIN E"/>
    <property type="match status" value="1"/>
</dbReference>
<evidence type="ECO:0000256" key="2">
    <source>
        <dbReference type="ARBA" id="ARBA00004514"/>
    </source>
</evidence>
<dbReference type="GO" id="GO:0005682">
    <property type="term" value="C:U5 snRNP"/>
    <property type="evidence" value="ECO:0007669"/>
    <property type="project" value="UniProtKB-UniRule"/>
</dbReference>
<dbReference type="Pfam" id="PF01423">
    <property type="entry name" value="LSM"/>
    <property type="match status" value="1"/>
</dbReference>
<dbReference type="GO" id="GO:0003723">
    <property type="term" value="F:RNA binding"/>
    <property type="evidence" value="ECO:0007669"/>
    <property type="project" value="UniProtKB-KW"/>
</dbReference>
<keyword evidence="10 12" id="KW-0687">Ribonucleoprotein</keyword>
<comment type="caution">
    <text evidence="14">The sequence shown here is derived from an EMBL/GenBank/DDBJ whole genome shotgun (WGS) entry which is preliminary data.</text>
</comment>
<keyword evidence="7 12" id="KW-0694">RNA-binding</keyword>
<evidence type="ECO:0000256" key="12">
    <source>
        <dbReference type="RuleBase" id="RU365053"/>
    </source>
</evidence>
<dbReference type="GO" id="GO:0000387">
    <property type="term" value="P:spliceosomal snRNP assembly"/>
    <property type="evidence" value="ECO:0007669"/>
    <property type="project" value="UniProtKB-UniRule"/>
</dbReference>
<keyword evidence="6 12" id="KW-0747">Spliceosome</keyword>
<protein>
    <recommendedName>
        <fullName evidence="12">Small nuclear ribonucleoprotein E</fullName>
        <shortName evidence="12">snRNP-E</shortName>
    </recommendedName>
    <alternativeName>
        <fullName evidence="12">Sm protein E</fullName>
    </alternativeName>
</protein>
<evidence type="ECO:0000313" key="15">
    <source>
        <dbReference type="Proteomes" id="UP001165082"/>
    </source>
</evidence>